<dbReference type="SMART" id="SM00312">
    <property type="entry name" value="PX"/>
    <property type="match status" value="1"/>
</dbReference>
<evidence type="ECO:0000313" key="9">
    <source>
        <dbReference type="Proteomes" id="UP000478008"/>
    </source>
</evidence>
<dbReference type="AlphaFoldDB" id="A0A7D9CVC9"/>
<dbReference type="Gene3D" id="1.10.167.10">
    <property type="entry name" value="Regulator of G-protein Signalling 4, domain 2"/>
    <property type="match status" value="1"/>
</dbReference>
<dbReference type="EMBL" id="CABFWN010000001">
    <property type="protein sequence ID" value="VUG16013.1"/>
    <property type="molecule type" value="Genomic_DNA"/>
</dbReference>
<dbReference type="CDD" id="cd06876">
    <property type="entry name" value="PX_MDM1p"/>
    <property type="match status" value="1"/>
</dbReference>
<dbReference type="Pfam" id="PF08628">
    <property type="entry name" value="Nexin_C"/>
    <property type="match status" value="1"/>
</dbReference>
<dbReference type="SUPFAM" id="SSF64268">
    <property type="entry name" value="PX domain"/>
    <property type="match status" value="1"/>
</dbReference>
<dbReference type="InterPro" id="IPR036305">
    <property type="entry name" value="RGS_sf"/>
</dbReference>
<dbReference type="SMART" id="SM00313">
    <property type="entry name" value="PXA"/>
    <property type="match status" value="1"/>
</dbReference>
<feature type="domain" description="RGS" evidence="5">
    <location>
        <begin position="438"/>
        <end position="578"/>
    </location>
</feature>
<proteinExistence type="inferred from homology"/>
<feature type="region of interest" description="Disordered" evidence="3">
    <location>
        <begin position="642"/>
        <end position="697"/>
    </location>
</feature>
<evidence type="ECO:0000256" key="3">
    <source>
        <dbReference type="SAM" id="MobiDB-lite"/>
    </source>
</evidence>
<feature type="coiled-coil region" evidence="2">
    <location>
        <begin position="388"/>
        <end position="415"/>
    </location>
</feature>
<reference evidence="8 9" key="1">
    <citation type="submission" date="2019-07" db="EMBL/GenBank/DDBJ databases">
        <authorList>
            <person name="Friedrich A."/>
            <person name="Schacherer J."/>
        </authorList>
    </citation>
    <scope>NUCLEOTIDE SEQUENCE [LARGE SCALE GENOMIC DNA]</scope>
</reference>
<evidence type="ECO:0000259" key="5">
    <source>
        <dbReference type="PROSITE" id="PS50132"/>
    </source>
</evidence>
<protein>
    <submittedName>
        <fullName evidence="8">DEBR0S1_05336g1_1</fullName>
    </submittedName>
</protein>
<evidence type="ECO:0000313" key="8">
    <source>
        <dbReference type="EMBL" id="VUG16013.1"/>
    </source>
</evidence>
<dbReference type="InterPro" id="IPR044926">
    <property type="entry name" value="RGS_subdomain_2"/>
</dbReference>
<evidence type="ECO:0000259" key="7">
    <source>
        <dbReference type="PROSITE" id="PS51207"/>
    </source>
</evidence>
<dbReference type="InterPro" id="IPR013937">
    <property type="entry name" value="Sorting_nexin_C"/>
</dbReference>
<feature type="compositionally biased region" description="Polar residues" evidence="3">
    <location>
        <begin position="656"/>
        <end position="681"/>
    </location>
</feature>
<dbReference type="SUPFAM" id="SSF48097">
    <property type="entry name" value="Regulator of G-protein signaling, RGS"/>
    <property type="match status" value="1"/>
</dbReference>
<dbReference type="Pfam" id="PF02194">
    <property type="entry name" value="PXA"/>
    <property type="match status" value="1"/>
</dbReference>
<keyword evidence="2" id="KW-0175">Coiled coil</keyword>
<keyword evidence="4" id="KW-1133">Transmembrane helix</keyword>
<sequence>MARIISWKQSKSCGAGKVLILVLSIQFAYWTLTSHFLGAFVLLLTEALIIIWVIQKLDTSTYYGRKRHDIKNNFRPFAFTLEESWQEEADIIKSGAKVKDDLQIYPENFPINDTLNNIISLIIRDFVDGWFSHISKNDQTFTNVIRDQFAGITQNLIRRLADVDFTKFVVTTVIPKINGHLECYQLAREIVRNKKNVLETVSINQAIFLNYKGPLHPAIRVGSHDQDMEIRKYLITRVKTILPLLVDKKEVSSPPVAILLREILGNFVLFPVVSMLSDPDFYNQKMVDKLLGVMKDRNDVKRFKTILDRHSLYGSSALQMVSRSKDLQKVYLSLDSDSKRYEKIMVQIRTWKSPIMLKRYHRLVNLQLADLAKAIHVGALSLTTDHRVKEYSERLQSLHATIDILEKKINNQKDSSTERNYSDMSIDAMTASKIADLSVESVIHNSFRISFFMDFMEKRDRSGMVQLYLDVDSLRNPLEDFYIDQNKGEHDDGYLNDDMSQADDIREIFKHHFQNKLLGISQSDYDAVNDFVRTHPDNFQLYVGARKALFVIQSEVLHRMQTTDFPAFKQSDYFIQMIAAGTQIANADSGDLPENKRTLNGKEANGDPLALYDEERDIQNEASGPQISTNVVNAMEKALGEITKREKSPPLFNFPDDSTNKSSINLDSSAERTSTFMNNRSLNKEQRDSIFGTGDGDESSLFDDNVKKLSPETSITTTGDTGLLSNAIQMDSSLDSLSSSTDDLSTSEVRVAAPGDLDLADEIRTINSGIVRIKQQLQIIDSLLKKAELTRNTSELNILRRSKASLDREIRLKELQKQQYTIQQGENSLYQRSKIRIQSYITSKDKDGKVFVLYIIEVQRLSKENSNLAVAGWMVARRFSQFYKLHKYLKVRYLEVANIAFPKRKVVMKFQQTSLVQNRKADLQKYLRQLVSIQSVCSDRVFRDFLSSDVFTLDSERTKNGSGAKLYNKLWSQLLYLLPNDGHQDTAKKSKYQASSSVSLQKSTSKVEHSPNHHDQQSSFNNLMNNDDLEYGSEEFLQDNSSFAGPLCDLFVTIFQLDKSRAWMGSYTMILILQQLFDSTIEKVIRSNVDGFIKNESNVFSILSSLQNSLWPDNQFRKHSEPRTKLEKDSTSRHAKYLLVNITTDVCSKLFGSQTSRRAANLIFNSYQNELLNRHLVLSIFDEFINLLFPETMPTGATLNNIDANGEGEDTQ</sequence>
<feature type="transmembrane region" description="Helical" evidence="4">
    <location>
        <begin position="36"/>
        <end position="57"/>
    </location>
</feature>
<dbReference type="SMART" id="SM00315">
    <property type="entry name" value="RGS"/>
    <property type="match status" value="1"/>
</dbReference>
<feature type="domain" description="PX" evidence="6">
    <location>
        <begin position="832"/>
        <end position="952"/>
    </location>
</feature>
<keyword evidence="4" id="KW-0812">Transmembrane</keyword>
<dbReference type="Proteomes" id="UP000478008">
    <property type="component" value="Unassembled WGS sequence"/>
</dbReference>
<dbReference type="InterPro" id="IPR003114">
    <property type="entry name" value="Phox_assoc"/>
</dbReference>
<evidence type="ECO:0000256" key="1">
    <source>
        <dbReference type="ARBA" id="ARBA00010883"/>
    </source>
</evidence>
<dbReference type="PROSITE" id="PS50195">
    <property type="entry name" value="PX"/>
    <property type="match status" value="1"/>
</dbReference>
<dbReference type="InterPro" id="IPR001683">
    <property type="entry name" value="PX_dom"/>
</dbReference>
<evidence type="ECO:0000256" key="4">
    <source>
        <dbReference type="SAM" id="Phobius"/>
    </source>
</evidence>
<dbReference type="PROSITE" id="PS51207">
    <property type="entry name" value="PXA"/>
    <property type="match status" value="1"/>
</dbReference>
<dbReference type="PROSITE" id="PS50132">
    <property type="entry name" value="RGS"/>
    <property type="match status" value="1"/>
</dbReference>
<feature type="region of interest" description="Disordered" evidence="3">
    <location>
        <begin position="1003"/>
        <end position="1024"/>
    </location>
</feature>
<dbReference type="Gene3D" id="3.30.1520.10">
    <property type="entry name" value="Phox-like domain"/>
    <property type="match status" value="1"/>
</dbReference>
<keyword evidence="4" id="KW-0472">Membrane</keyword>
<gene>
    <name evidence="8" type="ORF">DEBR0S1_05336G</name>
</gene>
<organism evidence="8 9">
    <name type="scientific">Dekkera bruxellensis</name>
    <name type="common">Brettanomyces custersii</name>
    <dbReference type="NCBI Taxonomy" id="5007"/>
    <lineage>
        <taxon>Eukaryota</taxon>
        <taxon>Fungi</taxon>
        <taxon>Dikarya</taxon>
        <taxon>Ascomycota</taxon>
        <taxon>Saccharomycotina</taxon>
        <taxon>Pichiomycetes</taxon>
        <taxon>Pichiales</taxon>
        <taxon>Pichiaceae</taxon>
        <taxon>Brettanomyces</taxon>
    </lineage>
</organism>
<dbReference type="Pfam" id="PF00787">
    <property type="entry name" value="PX"/>
    <property type="match status" value="1"/>
</dbReference>
<feature type="compositionally biased region" description="Basic and acidic residues" evidence="3">
    <location>
        <begin position="1005"/>
        <end position="1016"/>
    </location>
</feature>
<dbReference type="InterPro" id="IPR016137">
    <property type="entry name" value="RGS"/>
</dbReference>
<dbReference type="Pfam" id="PF00615">
    <property type="entry name" value="RGS"/>
    <property type="match status" value="1"/>
</dbReference>
<evidence type="ECO:0000259" key="6">
    <source>
        <dbReference type="PROSITE" id="PS50195"/>
    </source>
</evidence>
<dbReference type="InterPro" id="IPR036871">
    <property type="entry name" value="PX_dom_sf"/>
</dbReference>
<accession>A0A7D9CVC9</accession>
<name>A0A7D9CVC9_DEKBR</name>
<keyword evidence="9" id="KW-1185">Reference proteome</keyword>
<dbReference type="PANTHER" id="PTHR22775:SF3">
    <property type="entry name" value="SORTING NEXIN-13"/>
    <property type="match status" value="1"/>
</dbReference>
<comment type="similarity">
    <text evidence="1">Belongs to the sorting nexin family.</text>
</comment>
<evidence type="ECO:0000256" key="2">
    <source>
        <dbReference type="SAM" id="Coils"/>
    </source>
</evidence>
<feature type="domain" description="PXA" evidence="7">
    <location>
        <begin position="108"/>
        <end position="294"/>
    </location>
</feature>
<dbReference type="PANTHER" id="PTHR22775">
    <property type="entry name" value="SORTING NEXIN"/>
    <property type="match status" value="1"/>
</dbReference>
<dbReference type="GO" id="GO:0035091">
    <property type="term" value="F:phosphatidylinositol binding"/>
    <property type="evidence" value="ECO:0007669"/>
    <property type="project" value="InterPro"/>
</dbReference>